<dbReference type="EMBL" id="CP064782">
    <property type="protein sequence ID" value="QWT47931.1"/>
    <property type="molecule type" value="Genomic_DNA"/>
</dbReference>
<dbReference type="HAMAP" id="MF_00067">
    <property type="entry name" value="GmhA"/>
    <property type="match status" value="1"/>
</dbReference>
<keyword evidence="13" id="KW-1185">Reference proteome</keyword>
<dbReference type="GO" id="GO:0008270">
    <property type="term" value="F:zinc ion binding"/>
    <property type="evidence" value="ECO:0007669"/>
    <property type="project" value="UniProtKB-UniRule"/>
</dbReference>
<evidence type="ECO:0000256" key="10">
    <source>
        <dbReference type="HAMAP-Rule" id="MF_00067"/>
    </source>
</evidence>
<accession>A0A975SKC0</accession>
<dbReference type="CDD" id="cd05006">
    <property type="entry name" value="SIS_GmhA"/>
    <property type="match status" value="1"/>
</dbReference>
<dbReference type="PANTHER" id="PTHR30390">
    <property type="entry name" value="SEDOHEPTULOSE 7-PHOSPHATE ISOMERASE / DNAA INITIATOR-ASSOCIATING FACTOR FOR REPLICATION INITIATION"/>
    <property type="match status" value="1"/>
</dbReference>
<dbReference type="GO" id="GO:0008968">
    <property type="term" value="F:D-sedoheptulose 7-phosphate isomerase activity"/>
    <property type="evidence" value="ECO:0007669"/>
    <property type="project" value="UniProtKB-UniRule"/>
</dbReference>
<evidence type="ECO:0000256" key="6">
    <source>
        <dbReference type="ARBA" id="ARBA00022723"/>
    </source>
</evidence>
<organism evidence="12 13">
    <name type="scientific">Azospira inquinata</name>
    <dbReference type="NCBI Taxonomy" id="2785627"/>
    <lineage>
        <taxon>Bacteria</taxon>
        <taxon>Pseudomonadati</taxon>
        <taxon>Pseudomonadota</taxon>
        <taxon>Betaproteobacteria</taxon>
        <taxon>Rhodocyclales</taxon>
        <taxon>Rhodocyclaceae</taxon>
        <taxon>Azospira</taxon>
    </lineage>
</organism>
<feature type="binding site" evidence="10">
    <location>
        <position position="62"/>
    </location>
    <ligand>
        <name>Zn(2+)</name>
        <dbReference type="ChEBI" id="CHEBI:29105"/>
    </ligand>
</feature>
<dbReference type="InterPro" id="IPR004515">
    <property type="entry name" value="Phosphoheptose_Isoase"/>
</dbReference>
<sequence length="193" mass="20044">MAVPEQPQLFAAALEEHQQAFAALGDLQTPINAVGDLCAKALAEGKKIMLCGNGGSAADAQHIAAELTGRFINDRRPLAGLALTTDTSALTCIANDYAFDQVFSRQVEGLGCPGDVLIGISTSGNSENVIKAVEAAKAKGIQTVGLLGKDGGALRGLVDIPLIAPSRTTARIQEMHIFIGHVLCLLIESTLVL</sequence>
<evidence type="ECO:0000256" key="8">
    <source>
        <dbReference type="ARBA" id="ARBA00023235"/>
    </source>
</evidence>
<comment type="miscellaneous">
    <text evidence="10">The reaction produces a racemic mixture of D-glycero-alpha-D-manno-heptose 7-phosphate and D-glycero-beta-D-manno-heptose 7-phosphate.</text>
</comment>
<feature type="binding site" evidence="10">
    <location>
        <position position="66"/>
    </location>
    <ligand>
        <name>Zn(2+)</name>
        <dbReference type="ChEBI" id="CHEBI:29105"/>
    </ligand>
</feature>
<dbReference type="NCBIfam" id="TIGR00441">
    <property type="entry name" value="gmhA"/>
    <property type="match status" value="1"/>
</dbReference>
<evidence type="ECO:0000256" key="3">
    <source>
        <dbReference type="ARBA" id="ARBA00004496"/>
    </source>
</evidence>
<dbReference type="AlphaFoldDB" id="A0A975SKC0"/>
<reference evidence="12" key="1">
    <citation type="submission" date="2020-11" db="EMBL/GenBank/DDBJ databases">
        <title>Azospira inquinata sp. nov.</title>
        <authorList>
            <person name="Moe W.M."/>
            <person name="Mikes M.C."/>
        </authorList>
    </citation>
    <scope>NUCLEOTIDE SEQUENCE</scope>
    <source>
        <strain evidence="12">Azo-3</strain>
    </source>
</reference>
<feature type="binding site" evidence="10">
    <location>
        <position position="126"/>
    </location>
    <ligand>
        <name>substrate</name>
    </ligand>
</feature>
<comment type="catalytic activity">
    <reaction evidence="1 10">
        <text>2 D-sedoheptulose 7-phosphate = D-glycero-alpha-D-manno-heptose 7-phosphate + D-glycero-beta-D-manno-heptose 7-phosphate</text>
        <dbReference type="Rhea" id="RHEA:27489"/>
        <dbReference type="ChEBI" id="CHEBI:57483"/>
        <dbReference type="ChEBI" id="CHEBI:60203"/>
        <dbReference type="ChEBI" id="CHEBI:60204"/>
        <dbReference type="EC" id="5.3.1.28"/>
    </reaction>
</comment>
<keyword evidence="9 10" id="KW-0119">Carbohydrate metabolism</keyword>
<proteinExistence type="inferred from homology"/>
<protein>
    <recommendedName>
        <fullName evidence="10">Phosphoheptose isomerase</fullName>
        <ecNumber evidence="10">5.3.1.28</ecNumber>
    </recommendedName>
    <alternativeName>
        <fullName evidence="10">Sedoheptulose 7-phosphate isomerase</fullName>
    </alternativeName>
</protein>
<comment type="similarity">
    <text evidence="4 10">Belongs to the SIS family. GmhA subfamily.</text>
</comment>
<feature type="binding site" evidence="10">
    <location>
        <position position="66"/>
    </location>
    <ligand>
        <name>substrate</name>
    </ligand>
</feature>
<comment type="pathway">
    <text evidence="10">Carbohydrate biosynthesis; D-glycero-D-manno-heptose 7-phosphate biosynthesis; D-glycero-alpha-D-manno-heptose 7-phosphate and D-glycero-beta-D-manno-heptose 7-phosphate from sedoheptulose 7-phosphate: step 1/1.</text>
</comment>
<dbReference type="InterPro" id="IPR001347">
    <property type="entry name" value="SIS_dom"/>
</dbReference>
<feature type="binding site" evidence="10">
    <location>
        <position position="173"/>
    </location>
    <ligand>
        <name>Zn(2+)</name>
        <dbReference type="ChEBI" id="CHEBI:29105"/>
    </ligand>
</feature>
<feature type="binding site" evidence="10">
    <location>
        <begin position="53"/>
        <end position="55"/>
    </location>
    <ligand>
        <name>substrate</name>
    </ligand>
</feature>
<evidence type="ECO:0000256" key="5">
    <source>
        <dbReference type="ARBA" id="ARBA00022490"/>
    </source>
</evidence>
<dbReference type="RefSeq" id="WP_216129998.1">
    <property type="nucleotide sequence ID" value="NZ_CP064782.1"/>
</dbReference>
<keyword evidence="5 10" id="KW-0963">Cytoplasm</keyword>
<evidence type="ECO:0000256" key="7">
    <source>
        <dbReference type="ARBA" id="ARBA00022833"/>
    </source>
</evidence>
<comment type="cofactor">
    <cofactor evidence="10">
        <name>Zn(2+)</name>
        <dbReference type="ChEBI" id="CHEBI:29105"/>
    </cofactor>
    <text evidence="10">Binds 1 zinc ion per subunit.</text>
</comment>
<dbReference type="GO" id="GO:1901135">
    <property type="term" value="P:carbohydrate derivative metabolic process"/>
    <property type="evidence" value="ECO:0007669"/>
    <property type="project" value="InterPro"/>
</dbReference>
<dbReference type="Pfam" id="PF13580">
    <property type="entry name" value="SIS_2"/>
    <property type="match status" value="1"/>
</dbReference>
<evidence type="ECO:0000256" key="9">
    <source>
        <dbReference type="ARBA" id="ARBA00023277"/>
    </source>
</evidence>
<feature type="binding site" evidence="10">
    <location>
        <begin position="121"/>
        <end position="123"/>
    </location>
    <ligand>
        <name>substrate</name>
    </ligand>
</feature>
<dbReference type="GO" id="GO:0005737">
    <property type="term" value="C:cytoplasm"/>
    <property type="evidence" value="ECO:0007669"/>
    <property type="project" value="UniProtKB-SubCell"/>
</dbReference>
<feature type="binding site" evidence="10">
    <location>
        <position position="173"/>
    </location>
    <ligand>
        <name>substrate</name>
    </ligand>
</feature>
<gene>
    <name evidence="10 12" type="primary">gmhA</name>
    <name evidence="12" type="ORF">Azoinq_08580</name>
</gene>
<evidence type="ECO:0000256" key="4">
    <source>
        <dbReference type="ARBA" id="ARBA00009894"/>
    </source>
</evidence>
<keyword evidence="6 10" id="KW-0479">Metal-binding</keyword>
<feature type="binding site" evidence="10">
    <location>
        <begin position="95"/>
        <end position="96"/>
    </location>
    <ligand>
        <name>substrate</name>
    </ligand>
</feature>
<feature type="domain" description="SIS" evidence="11">
    <location>
        <begin position="38"/>
        <end position="193"/>
    </location>
</feature>
<evidence type="ECO:0000256" key="2">
    <source>
        <dbReference type="ARBA" id="ARBA00003172"/>
    </source>
</evidence>
<feature type="binding site" evidence="10">
    <location>
        <position position="181"/>
    </location>
    <ligand>
        <name>Zn(2+)</name>
        <dbReference type="ChEBI" id="CHEBI:29105"/>
    </ligand>
</feature>
<dbReference type="GO" id="GO:0005975">
    <property type="term" value="P:carbohydrate metabolic process"/>
    <property type="evidence" value="ECO:0007669"/>
    <property type="project" value="UniProtKB-UniRule"/>
</dbReference>
<evidence type="ECO:0000256" key="1">
    <source>
        <dbReference type="ARBA" id="ARBA00000348"/>
    </source>
</evidence>
<dbReference type="InterPro" id="IPR050099">
    <property type="entry name" value="SIS_GmhA/DiaA_subfam"/>
</dbReference>
<evidence type="ECO:0000259" key="11">
    <source>
        <dbReference type="PROSITE" id="PS51464"/>
    </source>
</evidence>
<evidence type="ECO:0000313" key="12">
    <source>
        <dbReference type="EMBL" id="QWT47931.1"/>
    </source>
</evidence>
<dbReference type="KEGG" id="aiq:Azoinq_08580"/>
<dbReference type="Proteomes" id="UP000683428">
    <property type="component" value="Chromosome"/>
</dbReference>
<keyword evidence="8 10" id="KW-0413">Isomerase</keyword>
<name>A0A975SKC0_9RHOO</name>
<comment type="subcellular location">
    <subcellularLocation>
        <location evidence="3 10">Cytoplasm</location>
    </subcellularLocation>
</comment>
<dbReference type="GO" id="GO:0097367">
    <property type="term" value="F:carbohydrate derivative binding"/>
    <property type="evidence" value="ECO:0007669"/>
    <property type="project" value="InterPro"/>
</dbReference>
<comment type="subunit">
    <text evidence="10">Homotetramer.</text>
</comment>
<dbReference type="PROSITE" id="PS51464">
    <property type="entry name" value="SIS"/>
    <property type="match status" value="1"/>
</dbReference>
<comment type="function">
    <text evidence="2 10">Catalyzes the isomerization of sedoheptulose 7-phosphate in D-glycero-D-manno-heptose 7-phosphate.</text>
</comment>
<evidence type="ECO:0000313" key="13">
    <source>
        <dbReference type="Proteomes" id="UP000683428"/>
    </source>
</evidence>
<dbReference type="InterPro" id="IPR035461">
    <property type="entry name" value="GmhA/DiaA"/>
</dbReference>
<keyword evidence="7 10" id="KW-0862">Zinc</keyword>
<dbReference type="EC" id="5.3.1.28" evidence="10"/>